<keyword evidence="5" id="KW-1185">Reference proteome</keyword>
<keyword evidence="2" id="KW-1133">Transmembrane helix</keyword>
<feature type="transmembrane region" description="Helical" evidence="2">
    <location>
        <begin position="67"/>
        <end position="87"/>
    </location>
</feature>
<dbReference type="GeneID" id="80335195"/>
<evidence type="ECO:0000313" key="4">
    <source>
        <dbReference type="EMBL" id="SUA78263.1"/>
    </source>
</evidence>
<feature type="transmembrane region" description="Helical" evidence="2">
    <location>
        <begin position="130"/>
        <end position="158"/>
    </location>
</feature>
<dbReference type="AlphaFoldDB" id="A0A378YNE2"/>
<proteinExistence type="predicted"/>
<dbReference type="EMBL" id="UGRY01000002">
    <property type="protein sequence ID" value="SUA78263.1"/>
    <property type="molecule type" value="Genomic_DNA"/>
</dbReference>
<dbReference type="OrthoDB" id="4565980at2"/>
<accession>A0A378YNE2</accession>
<name>A0A378YNE2_9NOCA</name>
<evidence type="ECO:0000313" key="3">
    <source>
        <dbReference type="EMBL" id="QDP81129.1"/>
    </source>
</evidence>
<evidence type="ECO:0000256" key="2">
    <source>
        <dbReference type="SAM" id="Phobius"/>
    </source>
</evidence>
<reference evidence="3 6" key="2">
    <citation type="submission" date="2019-07" db="EMBL/GenBank/DDBJ databases">
        <title>Complete Genome Sequence and Methylome Analysis of Nocardia otitidis-caviarum NEB252.</title>
        <authorList>
            <person name="Fomenkov A."/>
            <person name="Anton B.P."/>
            <person name="Vincze T."/>
            <person name="Roberts R.J."/>
        </authorList>
    </citation>
    <scope>NUCLEOTIDE SEQUENCE [LARGE SCALE GENOMIC DNA]</scope>
    <source>
        <strain evidence="3 6">NEB252</strain>
    </source>
</reference>
<dbReference type="Proteomes" id="UP000317039">
    <property type="component" value="Chromosome"/>
</dbReference>
<dbReference type="EMBL" id="CP041695">
    <property type="protein sequence ID" value="QDP81129.1"/>
    <property type="molecule type" value="Genomic_DNA"/>
</dbReference>
<sequence>MGQQFPSPAGWSPPGTQFTSGSATSRSVTGVVAGLVMTPIGIALAANGGLDIRYWVIVGAVTDRFTASVQIIVGSLLLMLVAVLAAYSPLGTMVASLVWGVFPGVLHLLFPDDTFRLIGDLPLISSEMTVALHAWVTYGFALISGFMLLGAGIVGALLRR</sequence>
<feature type="transmembrane region" description="Helical" evidence="2">
    <location>
        <begin position="28"/>
        <end position="47"/>
    </location>
</feature>
<dbReference type="KEGG" id="nod:FOH10_22810"/>
<feature type="region of interest" description="Disordered" evidence="1">
    <location>
        <begin position="1"/>
        <end position="22"/>
    </location>
</feature>
<organism evidence="4 5">
    <name type="scientific">Nocardia otitidiscaviarum</name>
    <dbReference type="NCBI Taxonomy" id="1823"/>
    <lineage>
        <taxon>Bacteria</taxon>
        <taxon>Bacillati</taxon>
        <taxon>Actinomycetota</taxon>
        <taxon>Actinomycetes</taxon>
        <taxon>Mycobacteriales</taxon>
        <taxon>Nocardiaceae</taxon>
        <taxon>Nocardia</taxon>
    </lineage>
</organism>
<gene>
    <name evidence="3" type="ORF">FOH10_22810</name>
    <name evidence="4" type="ORF">NCTC1934_03381</name>
</gene>
<keyword evidence="2" id="KW-0812">Transmembrane</keyword>
<evidence type="ECO:0000313" key="6">
    <source>
        <dbReference type="Proteomes" id="UP000317039"/>
    </source>
</evidence>
<dbReference type="RefSeq" id="WP_039811385.1">
    <property type="nucleotide sequence ID" value="NZ_CP041695.1"/>
</dbReference>
<keyword evidence="2" id="KW-0472">Membrane</keyword>
<reference evidence="4 5" key="1">
    <citation type="submission" date="2018-06" db="EMBL/GenBank/DDBJ databases">
        <authorList>
            <consortium name="Pathogen Informatics"/>
            <person name="Doyle S."/>
        </authorList>
    </citation>
    <scope>NUCLEOTIDE SEQUENCE [LARGE SCALE GENOMIC DNA]</scope>
    <source>
        <strain evidence="4 5">NCTC1934</strain>
    </source>
</reference>
<evidence type="ECO:0000256" key="1">
    <source>
        <dbReference type="SAM" id="MobiDB-lite"/>
    </source>
</evidence>
<protein>
    <submittedName>
        <fullName evidence="4">Uncharacterized protein</fullName>
    </submittedName>
</protein>
<evidence type="ECO:0000313" key="5">
    <source>
        <dbReference type="Proteomes" id="UP000255467"/>
    </source>
</evidence>
<dbReference type="Proteomes" id="UP000255467">
    <property type="component" value="Unassembled WGS sequence"/>
</dbReference>